<dbReference type="InterPro" id="IPR002191">
    <property type="entry name" value="Bac_export_3"/>
</dbReference>
<protein>
    <recommendedName>
        <fullName evidence="3 9">Flagellar biosynthetic protein FliQ</fullName>
    </recommendedName>
</protein>
<keyword evidence="4 9" id="KW-1003">Cell membrane</keyword>
<evidence type="ECO:0000256" key="3">
    <source>
        <dbReference type="ARBA" id="ARBA00021718"/>
    </source>
</evidence>
<comment type="similarity">
    <text evidence="2 9">Belongs to the FliQ/MopD/SpaQ family.</text>
</comment>
<comment type="caution">
    <text evidence="10">The sequence shown here is derived from an EMBL/GenBank/DDBJ whole genome shotgun (WGS) entry which is preliminary data.</text>
</comment>
<sequence length="91" mass="9604">MNEADALDLVQYAIWTVLTASGPAVAIAMVVGIVIALFQALTQIQEVTLTFVPKILAILLAVALTGPFVGGQISAFSNVIFDHIEHGFHNG</sequence>
<reference evidence="10 11" key="1">
    <citation type="submission" date="2022-06" db="EMBL/GenBank/DDBJ databases">
        <title>Mesorhizobium sp. strain RP14 Genome sequencing and assembly.</title>
        <authorList>
            <person name="Kim I."/>
        </authorList>
    </citation>
    <scope>NUCLEOTIDE SEQUENCE [LARGE SCALE GENOMIC DNA]</scope>
    <source>
        <strain evidence="11">RP14(2022)</strain>
    </source>
</reference>
<dbReference type="Pfam" id="PF01313">
    <property type="entry name" value="Bac_export_3"/>
    <property type="match status" value="1"/>
</dbReference>
<evidence type="ECO:0000256" key="1">
    <source>
        <dbReference type="ARBA" id="ARBA00004651"/>
    </source>
</evidence>
<organism evidence="10 11">
    <name type="scientific">Mesorhizobium liriopis</name>
    <dbReference type="NCBI Taxonomy" id="2953882"/>
    <lineage>
        <taxon>Bacteria</taxon>
        <taxon>Pseudomonadati</taxon>
        <taxon>Pseudomonadota</taxon>
        <taxon>Alphaproteobacteria</taxon>
        <taxon>Hyphomicrobiales</taxon>
        <taxon>Phyllobacteriaceae</taxon>
        <taxon>Mesorhizobium</taxon>
    </lineage>
</organism>
<comment type="subcellular location">
    <subcellularLocation>
        <location evidence="1 9">Cell membrane</location>
        <topology evidence="1">Multi-pass membrane protein</topology>
    </subcellularLocation>
    <subcellularLocation>
        <location evidence="9">Bacterial flagellum basal body</location>
    </subcellularLocation>
</comment>
<keyword evidence="7 9" id="KW-0472">Membrane</keyword>
<dbReference type="EMBL" id="JAMXQS010000007">
    <property type="protein sequence ID" value="MCO6051046.1"/>
    <property type="molecule type" value="Genomic_DNA"/>
</dbReference>
<keyword evidence="6 9" id="KW-1133">Transmembrane helix</keyword>
<accession>A0ABT1CA37</accession>
<keyword evidence="10" id="KW-0969">Cilium</keyword>
<dbReference type="NCBIfam" id="TIGR01402">
    <property type="entry name" value="fliQ"/>
    <property type="match status" value="1"/>
</dbReference>
<comment type="function">
    <text evidence="9">Role in flagellar biosynthesis.</text>
</comment>
<dbReference type="PANTHER" id="PTHR34040:SF2">
    <property type="entry name" value="FLAGELLAR BIOSYNTHETIC PROTEIN FLIQ"/>
    <property type="match status" value="1"/>
</dbReference>
<keyword evidence="8 9" id="KW-0975">Bacterial flagellum</keyword>
<dbReference type="PIRSF" id="PIRSF004669">
    <property type="entry name" value="FliQ"/>
    <property type="match status" value="1"/>
</dbReference>
<keyword evidence="11" id="KW-1185">Reference proteome</keyword>
<evidence type="ECO:0000256" key="4">
    <source>
        <dbReference type="ARBA" id="ARBA00022475"/>
    </source>
</evidence>
<keyword evidence="10" id="KW-0966">Cell projection</keyword>
<evidence type="ECO:0000313" key="11">
    <source>
        <dbReference type="Proteomes" id="UP001205906"/>
    </source>
</evidence>
<evidence type="ECO:0000256" key="5">
    <source>
        <dbReference type="ARBA" id="ARBA00022692"/>
    </source>
</evidence>
<keyword evidence="10" id="KW-0282">Flagellum</keyword>
<keyword evidence="5 9" id="KW-0812">Transmembrane</keyword>
<dbReference type="PANTHER" id="PTHR34040">
    <property type="entry name" value="FLAGELLAR BIOSYNTHETIC PROTEIN FLIQ"/>
    <property type="match status" value="1"/>
</dbReference>
<evidence type="ECO:0000256" key="9">
    <source>
        <dbReference type="RuleBase" id="RU364090"/>
    </source>
</evidence>
<dbReference type="RefSeq" id="WP_252820240.1">
    <property type="nucleotide sequence ID" value="NZ_JAMXQS010000007.1"/>
</dbReference>
<dbReference type="InterPro" id="IPR006305">
    <property type="entry name" value="FliQ"/>
</dbReference>
<feature type="transmembrane region" description="Helical" evidence="9">
    <location>
        <begin position="12"/>
        <end position="38"/>
    </location>
</feature>
<evidence type="ECO:0000256" key="2">
    <source>
        <dbReference type="ARBA" id="ARBA00006156"/>
    </source>
</evidence>
<evidence type="ECO:0000313" key="10">
    <source>
        <dbReference type="EMBL" id="MCO6051046.1"/>
    </source>
</evidence>
<dbReference type="NCBIfam" id="NF004671">
    <property type="entry name" value="PRK06010.1"/>
    <property type="match status" value="1"/>
</dbReference>
<dbReference type="PRINTS" id="PR00952">
    <property type="entry name" value="TYPE3IMQPROT"/>
</dbReference>
<feature type="transmembrane region" description="Helical" evidence="9">
    <location>
        <begin position="50"/>
        <end position="69"/>
    </location>
</feature>
<evidence type="ECO:0000256" key="7">
    <source>
        <dbReference type="ARBA" id="ARBA00023136"/>
    </source>
</evidence>
<name>A0ABT1CA37_9HYPH</name>
<evidence type="ECO:0000256" key="8">
    <source>
        <dbReference type="ARBA" id="ARBA00023143"/>
    </source>
</evidence>
<evidence type="ECO:0000256" key="6">
    <source>
        <dbReference type="ARBA" id="ARBA00022989"/>
    </source>
</evidence>
<gene>
    <name evidence="9 10" type="primary">fliQ</name>
    <name evidence="10" type="ORF">NGM99_14780</name>
</gene>
<proteinExistence type="inferred from homology"/>
<dbReference type="Proteomes" id="UP001205906">
    <property type="component" value="Unassembled WGS sequence"/>
</dbReference>